<dbReference type="Proteomes" id="UP000291084">
    <property type="component" value="Chromosome 8"/>
</dbReference>
<organism evidence="1 2">
    <name type="scientific">Vigna angularis var. angularis</name>
    <dbReference type="NCBI Taxonomy" id="157739"/>
    <lineage>
        <taxon>Eukaryota</taxon>
        <taxon>Viridiplantae</taxon>
        <taxon>Streptophyta</taxon>
        <taxon>Embryophyta</taxon>
        <taxon>Tracheophyta</taxon>
        <taxon>Spermatophyta</taxon>
        <taxon>Magnoliopsida</taxon>
        <taxon>eudicotyledons</taxon>
        <taxon>Gunneridae</taxon>
        <taxon>Pentapetalae</taxon>
        <taxon>rosids</taxon>
        <taxon>fabids</taxon>
        <taxon>Fabales</taxon>
        <taxon>Fabaceae</taxon>
        <taxon>Papilionoideae</taxon>
        <taxon>50 kb inversion clade</taxon>
        <taxon>NPAAA clade</taxon>
        <taxon>indigoferoid/millettioid clade</taxon>
        <taxon>Phaseoleae</taxon>
        <taxon>Vigna</taxon>
    </lineage>
</organism>
<sequence length="105" mass="12201">HDLAPFSLGFTKMKQMEMEKYKNDDKRRNEEEPYTLRLSGTHGVLAFSINPTLAQHEHLLFHFSASLSAPTLSQHENFRFHLSRSLSAKTLAEHEDLFENELVQM</sequence>
<protein>
    <submittedName>
        <fullName evidence="1">Uncharacterized protein</fullName>
    </submittedName>
</protein>
<name>A0A0S3ST00_PHAAN</name>
<evidence type="ECO:0000313" key="2">
    <source>
        <dbReference type="Proteomes" id="UP000291084"/>
    </source>
</evidence>
<proteinExistence type="predicted"/>
<dbReference type="AlphaFoldDB" id="A0A0S3ST00"/>
<keyword evidence="2" id="KW-1185">Reference proteome</keyword>
<feature type="non-terminal residue" evidence="1">
    <location>
        <position position="1"/>
    </location>
</feature>
<reference evidence="1 2" key="1">
    <citation type="journal article" date="2015" name="Sci. Rep.">
        <title>The power of single molecule real-time sequencing technology in the de novo assembly of a eukaryotic genome.</title>
        <authorList>
            <person name="Sakai H."/>
            <person name="Naito K."/>
            <person name="Ogiso-Tanaka E."/>
            <person name="Takahashi Y."/>
            <person name="Iseki K."/>
            <person name="Muto C."/>
            <person name="Satou K."/>
            <person name="Teruya K."/>
            <person name="Shiroma A."/>
            <person name="Shimoji M."/>
            <person name="Hirano T."/>
            <person name="Itoh T."/>
            <person name="Kaga A."/>
            <person name="Tomooka N."/>
        </authorList>
    </citation>
    <scope>NUCLEOTIDE SEQUENCE [LARGE SCALE GENOMIC DNA]</scope>
    <source>
        <strain evidence="2">cv. Shumari</strain>
    </source>
</reference>
<evidence type="ECO:0000313" key="1">
    <source>
        <dbReference type="EMBL" id="BAT95889.1"/>
    </source>
</evidence>
<dbReference type="EMBL" id="AP015041">
    <property type="protein sequence ID" value="BAT95889.1"/>
    <property type="molecule type" value="Genomic_DNA"/>
</dbReference>
<gene>
    <name evidence="1" type="primary">Vigan.08G271800</name>
    <name evidence="1" type="ORF">VIGAN_08271800</name>
</gene>
<accession>A0A0S3ST00</accession>